<dbReference type="EMBL" id="CP042436">
    <property type="protein sequence ID" value="QEC62679.1"/>
    <property type="molecule type" value="Genomic_DNA"/>
</dbReference>
<dbReference type="RefSeq" id="WP_147031256.1">
    <property type="nucleotide sequence ID" value="NZ_CP042436.1"/>
</dbReference>
<proteinExistence type="predicted"/>
<organism evidence="1 2">
    <name type="scientific">Mucilaginibacter ginsenosidivorans</name>
    <dbReference type="NCBI Taxonomy" id="398053"/>
    <lineage>
        <taxon>Bacteria</taxon>
        <taxon>Pseudomonadati</taxon>
        <taxon>Bacteroidota</taxon>
        <taxon>Sphingobacteriia</taxon>
        <taxon>Sphingobacteriales</taxon>
        <taxon>Sphingobacteriaceae</taxon>
        <taxon>Mucilaginibacter</taxon>
    </lineage>
</organism>
<protein>
    <submittedName>
        <fullName evidence="1">Uncharacterized protein</fullName>
    </submittedName>
</protein>
<reference evidence="1 2" key="1">
    <citation type="journal article" date="2017" name="Curr. Microbiol.">
        <title>Mucilaginibacter ginsenosidivorans sp. nov., Isolated from Soil of Ginseng Field.</title>
        <authorList>
            <person name="Kim M.M."/>
            <person name="Siddiqi M.Z."/>
            <person name="Im W.T."/>
        </authorList>
    </citation>
    <scope>NUCLEOTIDE SEQUENCE [LARGE SCALE GENOMIC DNA]</scope>
    <source>
        <strain evidence="1 2">Gsoil 3017</strain>
    </source>
</reference>
<gene>
    <name evidence="1" type="ORF">FRZ54_08795</name>
</gene>
<evidence type="ECO:0000313" key="2">
    <source>
        <dbReference type="Proteomes" id="UP000321479"/>
    </source>
</evidence>
<keyword evidence="2" id="KW-1185">Reference proteome</keyword>
<name>A0A5B8UUU8_9SPHI</name>
<dbReference type="KEGG" id="mgin:FRZ54_08795"/>
<evidence type="ECO:0000313" key="1">
    <source>
        <dbReference type="EMBL" id="QEC62679.1"/>
    </source>
</evidence>
<dbReference type="AlphaFoldDB" id="A0A5B8UUU8"/>
<sequence length="113" mass="12995">MSYFRKKLERRTFSQDRYYILIKRQKAGTATLSELTELDEIVNRVPDIREKVLRENFEEFADNPNDTPADELPGDGLNATPVRKNLWLRIKAVLREAFAVNSGAVSHKISTIS</sequence>
<accession>A0A5B8UUU8</accession>
<dbReference type="Proteomes" id="UP000321479">
    <property type="component" value="Chromosome"/>
</dbReference>
<dbReference type="OrthoDB" id="798162at2"/>